<dbReference type="EMBL" id="FNKY01000001">
    <property type="protein sequence ID" value="SDQ71061.1"/>
    <property type="molecule type" value="Genomic_DNA"/>
</dbReference>
<dbReference type="InterPro" id="IPR025532">
    <property type="entry name" value="G6P_1-epimerase"/>
</dbReference>
<dbReference type="EC" id="5.1.3.15" evidence="4"/>
<dbReference type="RefSeq" id="WP_074632135.1">
    <property type="nucleotide sequence ID" value="NZ_FNKY01000001.1"/>
</dbReference>
<name>A0ABY0TGJ0_9PROT</name>
<evidence type="ECO:0000313" key="5">
    <source>
        <dbReference type="EMBL" id="SDQ71061.1"/>
    </source>
</evidence>
<accession>A0ABY0TGJ0</accession>
<reference evidence="5 6" key="1">
    <citation type="submission" date="2016-10" db="EMBL/GenBank/DDBJ databases">
        <authorList>
            <person name="Varghese N."/>
            <person name="Submissions S."/>
        </authorList>
    </citation>
    <scope>NUCLEOTIDE SEQUENCE [LARGE SCALE GENOMIC DNA]</scope>
    <source>
        <strain evidence="5 6">Nl1</strain>
    </source>
</reference>
<organism evidence="5 6">
    <name type="scientific">Nitrosospira multiformis</name>
    <dbReference type="NCBI Taxonomy" id="1231"/>
    <lineage>
        <taxon>Bacteria</taxon>
        <taxon>Pseudomonadati</taxon>
        <taxon>Pseudomonadota</taxon>
        <taxon>Betaproteobacteria</taxon>
        <taxon>Nitrosomonadales</taxon>
        <taxon>Nitrosomonadaceae</taxon>
        <taxon>Nitrosospira</taxon>
    </lineage>
</organism>
<dbReference type="SUPFAM" id="SSF74650">
    <property type="entry name" value="Galactose mutarotase-like"/>
    <property type="match status" value="1"/>
</dbReference>
<dbReference type="CDD" id="cd09020">
    <property type="entry name" value="D-hex-6-P-epi_like"/>
    <property type="match status" value="1"/>
</dbReference>
<comment type="similarity">
    <text evidence="2 4">Belongs to the glucose-6-phosphate 1-epimerase family.</text>
</comment>
<protein>
    <recommendedName>
        <fullName evidence="4">Putative glucose-6-phosphate 1-epimerase</fullName>
        <ecNumber evidence="4">5.1.3.15</ecNumber>
    </recommendedName>
</protein>
<evidence type="ECO:0000256" key="4">
    <source>
        <dbReference type="PIRNR" id="PIRNR016020"/>
    </source>
</evidence>
<evidence type="ECO:0000313" key="6">
    <source>
        <dbReference type="Proteomes" id="UP000183471"/>
    </source>
</evidence>
<comment type="caution">
    <text evidence="5">The sequence shown here is derived from an EMBL/GenBank/DDBJ whole genome shotgun (WGS) entry which is preliminary data.</text>
</comment>
<comment type="catalytic activity">
    <reaction evidence="1">
        <text>alpha-D-glucose 6-phosphate = beta-D-glucose 6-phosphate</text>
        <dbReference type="Rhea" id="RHEA:16249"/>
        <dbReference type="ChEBI" id="CHEBI:58225"/>
        <dbReference type="ChEBI" id="CHEBI:58247"/>
        <dbReference type="EC" id="5.1.3.15"/>
    </reaction>
</comment>
<dbReference type="Proteomes" id="UP000183471">
    <property type="component" value="Unassembled WGS sequence"/>
</dbReference>
<dbReference type="InterPro" id="IPR008183">
    <property type="entry name" value="Aldose_1/G6P_1-epimerase"/>
</dbReference>
<keyword evidence="3 4" id="KW-0413">Isomerase</keyword>
<proteinExistence type="inferred from homology"/>
<gene>
    <name evidence="5" type="ORF">SAMN05216402_1966</name>
</gene>
<dbReference type="InterPro" id="IPR011013">
    <property type="entry name" value="Gal_mutarotase_sf_dom"/>
</dbReference>
<keyword evidence="6" id="KW-1185">Reference proteome</keyword>
<evidence type="ECO:0000256" key="2">
    <source>
        <dbReference type="ARBA" id="ARBA00005866"/>
    </source>
</evidence>
<evidence type="ECO:0000256" key="1">
    <source>
        <dbReference type="ARBA" id="ARBA00001096"/>
    </source>
</evidence>
<sequence length="315" mass="34641">MNIEQLNADYGIDDQLKFVEGAGGFPFIKIDNDKASAVISVYAGQVLSFQPANDPNNLMFLSEAAYYQPGKAIKGGVPICWPWFGLDPDGLGRPAHGFVRNRFWNVVRTGVTADGDAIVTLGLIDTPETKAIWPHSFNLSLEITIGESLNLELVTRNTDTRPFFITQAFHTYFKVGHINQVAVLGLDGLDYIDKADNAAHKLQTGTVSIGAEVDRIYRKAQGKLVIDDAAQCRRICITSQGSNTAVVWNPWAKISAEMADLKDDDYQRLLCVETANADLDVVEIAPDSEFRLVANYRIEHDLSHVLKGTQPVTTG</sequence>
<dbReference type="PANTHER" id="PTHR11122">
    <property type="entry name" value="APOSPORY-ASSOCIATED PROTEIN C-RELATED"/>
    <property type="match status" value="1"/>
</dbReference>
<dbReference type="Gene3D" id="2.70.98.10">
    <property type="match status" value="1"/>
</dbReference>
<dbReference type="PIRSF" id="PIRSF016020">
    <property type="entry name" value="PHexose_mutarotase"/>
    <property type="match status" value="1"/>
</dbReference>
<dbReference type="InterPro" id="IPR014718">
    <property type="entry name" value="GH-type_carb-bd"/>
</dbReference>
<dbReference type="Pfam" id="PF01263">
    <property type="entry name" value="Aldose_epim"/>
    <property type="match status" value="1"/>
</dbReference>
<evidence type="ECO:0000256" key="3">
    <source>
        <dbReference type="ARBA" id="ARBA00023235"/>
    </source>
</evidence>
<dbReference type="PANTHER" id="PTHR11122:SF13">
    <property type="entry name" value="GLUCOSE-6-PHOSPHATE 1-EPIMERASE"/>
    <property type="match status" value="1"/>
</dbReference>